<comment type="caution">
    <text evidence="2">The sequence shown here is derived from an EMBL/GenBank/DDBJ whole genome shotgun (WGS) entry which is preliminary data.</text>
</comment>
<evidence type="ECO:0000313" key="2">
    <source>
        <dbReference type="EMBL" id="CAG2251690.1"/>
    </source>
</evidence>
<dbReference type="Proteomes" id="UP000683360">
    <property type="component" value="Unassembled WGS sequence"/>
</dbReference>
<dbReference type="EMBL" id="CAJPWZ010003097">
    <property type="protein sequence ID" value="CAG2251690.1"/>
    <property type="molecule type" value="Genomic_DNA"/>
</dbReference>
<keyword evidence="3" id="KW-1185">Reference proteome</keyword>
<accession>A0A8S3V1S9</accession>
<name>A0A8S3V1S9_MYTED</name>
<gene>
    <name evidence="2" type="ORF">MEDL_63385</name>
</gene>
<dbReference type="AlphaFoldDB" id="A0A8S3V1S9"/>
<evidence type="ECO:0000256" key="1">
    <source>
        <dbReference type="SAM" id="MobiDB-lite"/>
    </source>
</evidence>
<sequence length="402" mass="46469">MYGSEFYVKAKPDKYPPAKKKGDKTEASSTSPATTFVTMTTTPDTTAQESTTEETTTPVSPYDRIPLTRFFDIDFMYEMDPKPKSELKDTQYVLPFPRNYTRLVLNEMLEFLYDLYGEESDDFLHDTDDFFERLSDSSLTLDSLYRLSNVTGLPSYVSSATDLVDLIGIDGYFKLIIDESGKCLMNYLGDIFDGFTKINSFDWNRMKNQEKYYLNWLEIEFFNSSACKLFNGIEDGTGSLTVTSQDVSEGRGFLVYLRVEFEESISYFIQHAQSDTGNPPVLDIETLKTTIQPNTTQNTKDNDSTKHYTENYRQRFNQTLHRTLKTTIQPNTTQNIKDNPSTKHYTEHQRQRFNQTLHRTLKTTIQPNTTQNTKDNDSTKHFNQTLHRTLKTTIQPNTTQNT</sequence>
<organism evidence="2 3">
    <name type="scientific">Mytilus edulis</name>
    <name type="common">Blue mussel</name>
    <dbReference type="NCBI Taxonomy" id="6550"/>
    <lineage>
        <taxon>Eukaryota</taxon>
        <taxon>Metazoa</taxon>
        <taxon>Spiralia</taxon>
        <taxon>Lophotrochozoa</taxon>
        <taxon>Mollusca</taxon>
        <taxon>Bivalvia</taxon>
        <taxon>Autobranchia</taxon>
        <taxon>Pteriomorphia</taxon>
        <taxon>Mytilida</taxon>
        <taxon>Mytiloidea</taxon>
        <taxon>Mytilidae</taxon>
        <taxon>Mytilinae</taxon>
        <taxon>Mytilus</taxon>
    </lineage>
</organism>
<proteinExistence type="predicted"/>
<protein>
    <submittedName>
        <fullName evidence="2">Uncharacterized protein</fullName>
    </submittedName>
</protein>
<reference evidence="2" key="1">
    <citation type="submission" date="2021-03" db="EMBL/GenBank/DDBJ databases">
        <authorList>
            <person name="Bekaert M."/>
        </authorList>
    </citation>
    <scope>NUCLEOTIDE SEQUENCE</scope>
</reference>
<evidence type="ECO:0000313" key="3">
    <source>
        <dbReference type="Proteomes" id="UP000683360"/>
    </source>
</evidence>
<feature type="compositionally biased region" description="Low complexity" evidence="1">
    <location>
        <begin position="30"/>
        <end position="57"/>
    </location>
</feature>
<feature type="region of interest" description="Disordered" evidence="1">
    <location>
        <begin position="1"/>
        <end position="59"/>
    </location>
</feature>